<reference evidence="1" key="2">
    <citation type="journal article" date="2015" name="Fish Shellfish Immunol.">
        <title>Early steps in the European eel (Anguilla anguilla)-Vibrio vulnificus interaction in the gills: Role of the RtxA13 toxin.</title>
        <authorList>
            <person name="Callol A."/>
            <person name="Pajuelo D."/>
            <person name="Ebbesson L."/>
            <person name="Teles M."/>
            <person name="MacKenzie S."/>
            <person name="Amaro C."/>
        </authorList>
    </citation>
    <scope>NUCLEOTIDE SEQUENCE</scope>
</reference>
<dbReference type="EMBL" id="GBXM01059991">
    <property type="protein sequence ID" value="JAH48586.1"/>
    <property type="molecule type" value="Transcribed_RNA"/>
</dbReference>
<evidence type="ECO:0000313" key="1">
    <source>
        <dbReference type="EMBL" id="JAH48586.1"/>
    </source>
</evidence>
<name>A0A0E9T4H7_ANGAN</name>
<dbReference type="AlphaFoldDB" id="A0A0E9T4H7"/>
<proteinExistence type="predicted"/>
<organism evidence="1">
    <name type="scientific">Anguilla anguilla</name>
    <name type="common">European freshwater eel</name>
    <name type="synonym">Muraena anguilla</name>
    <dbReference type="NCBI Taxonomy" id="7936"/>
    <lineage>
        <taxon>Eukaryota</taxon>
        <taxon>Metazoa</taxon>
        <taxon>Chordata</taxon>
        <taxon>Craniata</taxon>
        <taxon>Vertebrata</taxon>
        <taxon>Euteleostomi</taxon>
        <taxon>Actinopterygii</taxon>
        <taxon>Neopterygii</taxon>
        <taxon>Teleostei</taxon>
        <taxon>Anguilliformes</taxon>
        <taxon>Anguillidae</taxon>
        <taxon>Anguilla</taxon>
    </lineage>
</organism>
<accession>A0A0E9T4H7</accession>
<reference evidence="1" key="1">
    <citation type="submission" date="2014-11" db="EMBL/GenBank/DDBJ databases">
        <authorList>
            <person name="Amaro Gonzalez C."/>
        </authorList>
    </citation>
    <scope>NUCLEOTIDE SEQUENCE</scope>
</reference>
<protein>
    <submittedName>
        <fullName evidence="1">Uncharacterized protein</fullName>
    </submittedName>
</protein>
<sequence length="28" mass="3163">MPVNLFNLPCTTPFSSSGCAVLWEKWFS</sequence>